<dbReference type="AlphaFoldDB" id="A0AAJ8E1P2"/>
<keyword evidence="1" id="KW-1133">Transmembrane helix</keyword>
<reference evidence="2" key="1">
    <citation type="submission" date="2025-02" db="EMBL/GenBank/DDBJ databases">
        <authorList>
            <consortium name="NCBI Genome Project"/>
        </authorList>
    </citation>
    <scope>NUCLEOTIDE SEQUENCE</scope>
</reference>
<keyword evidence="1" id="KW-0472">Membrane</keyword>
<dbReference type="KEGG" id="ang:An02g09033"/>
<evidence type="ECO:0008006" key="3">
    <source>
        <dbReference type="Google" id="ProtNLM"/>
    </source>
</evidence>
<name>A0AAJ8E1P2_ASPNG</name>
<proteinExistence type="predicted"/>
<reference evidence="2" key="2">
    <citation type="submission" date="2025-08" db="UniProtKB">
        <authorList>
            <consortium name="RefSeq"/>
        </authorList>
    </citation>
    <scope>IDENTIFICATION</scope>
</reference>
<organism evidence="2">
    <name type="scientific">Aspergillus niger</name>
    <dbReference type="NCBI Taxonomy" id="5061"/>
    <lineage>
        <taxon>Eukaryota</taxon>
        <taxon>Fungi</taxon>
        <taxon>Dikarya</taxon>
        <taxon>Ascomycota</taxon>
        <taxon>Pezizomycotina</taxon>
        <taxon>Eurotiomycetes</taxon>
        <taxon>Eurotiomycetidae</taxon>
        <taxon>Eurotiales</taxon>
        <taxon>Aspergillaceae</taxon>
        <taxon>Aspergillus</taxon>
        <taxon>Aspergillus subgen. Circumdati</taxon>
    </lineage>
</organism>
<protein>
    <recommendedName>
        <fullName evidence="3">Transmembrane protein</fullName>
    </recommendedName>
</protein>
<evidence type="ECO:0000313" key="2">
    <source>
        <dbReference type="RefSeq" id="XP_059603441.1"/>
    </source>
</evidence>
<keyword evidence="1" id="KW-0812">Transmembrane</keyword>
<feature type="transmembrane region" description="Helical" evidence="1">
    <location>
        <begin position="74"/>
        <end position="96"/>
    </location>
</feature>
<dbReference type="GeneID" id="84590402"/>
<dbReference type="RefSeq" id="XP_059603441.1">
    <property type="nucleotide sequence ID" value="XM_059746482.1"/>
</dbReference>
<gene>
    <name evidence="2" type="ORF">An02g09033</name>
</gene>
<evidence type="ECO:0000256" key="1">
    <source>
        <dbReference type="SAM" id="Phobius"/>
    </source>
</evidence>
<accession>A0AAJ8E1P2</accession>
<dbReference type="VEuPathDB" id="FungiDB:An02g09033"/>
<sequence length="197" mass="22388">MPAGADDRLKVSRFIHLHCSPADWPDRASSCHEFPNQAKAGRSRTPVESRSPRVLAVSLCVWPLGQFPRRHDPFFCLFFSYSLVFLPSFNLALFSTVPSSSFTIYLFSSSHFSHLLIFNLPLLPFSNLPCHLSSFSSYYFPLFLLHSSFSVSPVSLLTLPDRPFCFPSSNQRLFVSPSLPFCHHCHASQLFMCCLCW</sequence>